<dbReference type="NCBIfam" id="TIGR01414">
    <property type="entry name" value="autotrans_barl"/>
    <property type="match status" value="1"/>
</dbReference>
<evidence type="ECO:0000313" key="4">
    <source>
        <dbReference type="Proteomes" id="UP000218272"/>
    </source>
</evidence>
<evidence type="ECO:0000256" key="1">
    <source>
        <dbReference type="ARBA" id="ARBA00022729"/>
    </source>
</evidence>
<dbReference type="OrthoDB" id="7195851at2"/>
<dbReference type="SUPFAM" id="SSF103515">
    <property type="entry name" value="Autotransporter"/>
    <property type="match status" value="1"/>
</dbReference>
<dbReference type="PROSITE" id="PS51208">
    <property type="entry name" value="AUTOTRANSPORTER"/>
    <property type="match status" value="1"/>
</dbReference>
<name>A0A1E1F3H1_9SPHN</name>
<proteinExistence type="predicted"/>
<reference evidence="3 4" key="1">
    <citation type="submission" date="2016-10" db="EMBL/GenBank/DDBJ databases">
        <title>Complete Genome Sequence of the Nonylphenol-Degrading Bacterium Sphingobium cloacae JCM 10874T.</title>
        <authorList>
            <person name="Ootsuka M."/>
            <person name="Nishizawa T."/>
            <person name="Ohta H."/>
        </authorList>
    </citation>
    <scope>NUCLEOTIDE SEQUENCE [LARGE SCALE GENOMIC DNA]</scope>
    <source>
        <strain evidence="3 4">JCM 10874</strain>
    </source>
</reference>
<dbReference type="InterPro" id="IPR036709">
    <property type="entry name" value="Autotransporte_beta_dom_sf"/>
</dbReference>
<dbReference type="Pfam" id="PF12951">
    <property type="entry name" value="PATR"/>
    <property type="match status" value="5"/>
</dbReference>
<dbReference type="KEGG" id="sclo:SCLO_1019410"/>
<dbReference type="InterPro" id="IPR006315">
    <property type="entry name" value="OM_autotransptr_brl_dom"/>
</dbReference>
<feature type="domain" description="Autotransporter" evidence="2">
    <location>
        <begin position="939"/>
        <end position="1211"/>
    </location>
</feature>
<evidence type="ECO:0000313" key="3">
    <source>
        <dbReference type="EMBL" id="BAV64981.1"/>
    </source>
</evidence>
<dbReference type="AlphaFoldDB" id="A0A1E1F3H1"/>
<keyword evidence="4" id="KW-1185">Reference proteome</keyword>
<evidence type="ECO:0000259" key="2">
    <source>
        <dbReference type="PROSITE" id="PS51208"/>
    </source>
</evidence>
<sequence length="1211" mass="123287">MAVPVGAQTIEAQAGAGPSLRFWDGSDPALHENGVVDGGSGRWNAHDPSWTDAQGAVNGPMRPVPAFVLFQGAAGTVTIDDSLTAPSITGMQFLTDGYRLTGGRLRLDGGAYTSIRPGPGVTTRIDAELTGDSGLLFNDFGTLILTGDNSYTGGTRVDAGTLIGDTRSIRGELENAGTVIFDQKEDGTFTGGIGGLFSSWGLMVKRGQGALTIGGSSLDWRIEEGRLVSPAARLGGNMAIGAAGKLTLTGGPSDTEAAYHYALSGSGALDLAGEGMVVLTGQSGGFTGQTRVAGAALRVDGALGGSLSVGSHGVLSGAGRVGAARVDSGGRLVGSAGGTLGFSSLTLGPGAVIDAVFAGTDAPPLFAVEGDLTLDGTLNIGGNLPLGQGVYRLFSYGGQLTDNGLQIGALPPGQGSGTLSVQTATPGQVNIVAATGDRALRFWDGGDATRYGNGVVDGGPGVWANGTLGWTGSDGAHNDPAGPGDFAIFAGRGGHVLIDDANGAVSTGGMQFATSGYRLSGDPLTLSGGRRTVIRVGDGSAASSGVTVEIASRITGGGVLVKRDAGTLILSGDNDRTFGIDVEAGSLVGDARSIRGDLSNAGTVIFDQRGNGTFRSDIASLDGVAGSLVKRGAGDLTLTGRSSLDWTVEEGRLLTNAGRFIGDATLHPKGSIEFASASNTRYLGRLAGSGRFVKAGAGNLALGTDSRGFTGDTLVRAGSLTVEGAIRGRLTVAADAALAGYGSMGSVRVDPGGRIAPGPSIRTLTVQGDLLIASGARYEVEVDPTGAASDRIDVLGKATLAGTVAHVGPNGAYRPRATYTILTARGGIEGRFDDVRSTFAFLTPSLGYTPHAVTLTLERNDVRFDQVAATDNQRATAAALESLSSDNGAYDAVVTADAATARQAFDSLSGEFHASLRTALIENSRLSREATLDQLRTRRTAPGLAMWGQVLDSSRHWTGHSGVSTLAGDMMGTLAGVEAQTPGGFRIGMLGGHHRDALHGRGNADIDGYHAGVYAGGASGPLGFGGGLIFGWQDVAAQRLVTFNGFQEGVQSRYRATTMQAFAEAAYRVDFDEGALEPFVGLTHVALSVGSSREAGNVAALDLARDRLRTSYTTMGVRGRTAIPLGGASLSLRASAAWQHAFGDRTGMIEAALGGRRFTITGARIAQDSLVGELSLDAALTPALRLNLGYSGALPRGARDSVARAALTWSF</sequence>
<dbReference type="Gene3D" id="2.40.128.130">
    <property type="entry name" value="Autotransporter beta-domain"/>
    <property type="match status" value="1"/>
</dbReference>
<dbReference type="SMART" id="SM00869">
    <property type="entry name" value="Autotransporter"/>
    <property type="match status" value="1"/>
</dbReference>
<accession>A0A1E1F3H1</accession>
<keyword evidence="1" id="KW-0732">Signal</keyword>
<dbReference type="EMBL" id="AP017655">
    <property type="protein sequence ID" value="BAV64981.1"/>
    <property type="molecule type" value="Genomic_DNA"/>
</dbReference>
<dbReference type="SUPFAM" id="SSF51126">
    <property type="entry name" value="Pectin lyase-like"/>
    <property type="match status" value="3"/>
</dbReference>
<protein>
    <submittedName>
        <fullName evidence="3">Autotransporter</fullName>
    </submittedName>
</protein>
<dbReference type="InterPro" id="IPR011050">
    <property type="entry name" value="Pectin_lyase_fold/virulence"/>
</dbReference>
<organism evidence="3 4">
    <name type="scientific">Sphingobium cloacae</name>
    <dbReference type="NCBI Taxonomy" id="120107"/>
    <lineage>
        <taxon>Bacteria</taxon>
        <taxon>Pseudomonadati</taxon>
        <taxon>Pseudomonadota</taxon>
        <taxon>Alphaproteobacteria</taxon>
        <taxon>Sphingomonadales</taxon>
        <taxon>Sphingomonadaceae</taxon>
        <taxon>Sphingobium</taxon>
    </lineage>
</organism>
<dbReference type="InterPro" id="IPR013425">
    <property type="entry name" value="Autotrns_rpt"/>
</dbReference>
<dbReference type="NCBIfam" id="TIGR02601">
    <property type="entry name" value="autotrns_rpt"/>
    <property type="match status" value="2"/>
</dbReference>
<dbReference type="GO" id="GO:0019867">
    <property type="term" value="C:outer membrane"/>
    <property type="evidence" value="ECO:0007669"/>
    <property type="project" value="InterPro"/>
</dbReference>
<dbReference type="Pfam" id="PF03797">
    <property type="entry name" value="Autotransporter"/>
    <property type="match status" value="1"/>
</dbReference>
<gene>
    <name evidence="3" type="ORF">SCLO_1019410</name>
</gene>
<dbReference type="InterPro" id="IPR005546">
    <property type="entry name" value="Autotransporte_beta"/>
</dbReference>
<dbReference type="Proteomes" id="UP000218272">
    <property type="component" value="Chromosome SCLO_1"/>
</dbReference>
<dbReference type="RefSeq" id="WP_066518005.1">
    <property type="nucleotide sequence ID" value="NZ_AP017655.1"/>
</dbReference>